<accession>A0A9W7XZC0</accession>
<dbReference type="InterPro" id="IPR006329">
    <property type="entry name" value="AMPD"/>
</dbReference>
<proteinExistence type="inferred from homology"/>
<feature type="non-terminal residue" evidence="3">
    <location>
        <position position="390"/>
    </location>
</feature>
<protein>
    <submittedName>
        <fullName evidence="3">AMP deaminase</fullName>
        <ecNumber evidence="3">3.5.4.6</ecNumber>
    </submittedName>
</protein>
<dbReference type="GO" id="GO:0046033">
    <property type="term" value="P:AMP metabolic process"/>
    <property type="evidence" value="ECO:0007669"/>
    <property type="project" value="TreeGrafter"/>
</dbReference>
<dbReference type="GO" id="GO:0003876">
    <property type="term" value="F:AMP deaminase activity"/>
    <property type="evidence" value="ECO:0007669"/>
    <property type="project" value="UniProtKB-EC"/>
</dbReference>
<dbReference type="OrthoDB" id="1723809at2759"/>
<dbReference type="InterPro" id="IPR032466">
    <property type="entry name" value="Metal_Hydrolase"/>
</dbReference>
<feature type="region of interest" description="Disordered" evidence="2">
    <location>
        <begin position="64"/>
        <end position="91"/>
    </location>
</feature>
<evidence type="ECO:0000256" key="1">
    <source>
        <dbReference type="ARBA" id="ARBA00006676"/>
    </source>
</evidence>
<organism evidence="3 4">
    <name type="scientific">Coemansia biformis</name>
    <dbReference type="NCBI Taxonomy" id="1286918"/>
    <lineage>
        <taxon>Eukaryota</taxon>
        <taxon>Fungi</taxon>
        <taxon>Fungi incertae sedis</taxon>
        <taxon>Zoopagomycota</taxon>
        <taxon>Kickxellomycotina</taxon>
        <taxon>Kickxellomycetes</taxon>
        <taxon>Kickxellales</taxon>
        <taxon>Kickxellaceae</taxon>
        <taxon>Coemansia</taxon>
    </lineage>
</organism>
<feature type="compositionally biased region" description="Polar residues" evidence="2">
    <location>
        <begin position="16"/>
        <end position="25"/>
    </location>
</feature>
<dbReference type="Gene3D" id="3.20.20.140">
    <property type="entry name" value="Metal-dependent hydrolases"/>
    <property type="match status" value="1"/>
</dbReference>
<gene>
    <name evidence="3" type="primary">AMD1_2</name>
    <name evidence="3" type="ORF">LPJ61_006047</name>
</gene>
<dbReference type="EC" id="3.5.4.6" evidence="3"/>
<dbReference type="GO" id="GO:0032264">
    <property type="term" value="P:IMP salvage"/>
    <property type="evidence" value="ECO:0007669"/>
    <property type="project" value="InterPro"/>
</dbReference>
<name>A0A9W7XZC0_9FUNG</name>
<evidence type="ECO:0000256" key="2">
    <source>
        <dbReference type="SAM" id="MobiDB-lite"/>
    </source>
</evidence>
<reference evidence="3" key="1">
    <citation type="submission" date="2022-07" db="EMBL/GenBank/DDBJ databases">
        <title>Phylogenomic reconstructions and comparative analyses of Kickxellomycotina fungi.</title>
        <authorList>
            <person name="Reynolds N.K."/>
            <person name="Stajich J.E."/>
            <person name="Barry K."/>
            <person name="Grigoriev I.V."/>
            <person name="Crous P."/>
            <person name="Smith M.E."/>
        </authorList>
    </citation>
    <scope>NUCLEOTIDE SEQUENCE</scope>
    <source>
        <strain evidence="3">BCRC 34381</strain>
    </source>
</reference>
<comment type="caution">
    <text evidence="3">The sequence shown here is derived from an EMBL/GenBank/DDBJ whole genome shotgun (WGS) entry which is preliminary data.</text>
</comment>
<keyword evidence="4" id="KW-1185">Reference proteome</keyword>
<sequence length="390" mass="42121">MTMPRSSESCADPDCSSGSRPASPSNEDDGSGSEDGGCQPYLTRRTMSINNLAAERAFVDSMFDQESDAQSQGSARSPQNGMQRSTTMAVPQTPRSILMSQRLGQAHTGAVLAQMSPRAAAMTVDAQAMPPLALDPPAVANVVTTSRTLAAAAAVAVAAAAAAAAGPAADAEDDEVVGRRLEKELRSLMIRTHIRGEGEDELVGMGESPDELRRIGAALTRCMALRDKYMRMSGQLERMNPKNQPGWSIYPPPPAPAWRNYNEPAESATAEFDLDACAIPAADGCAFALGADGLYRVHDSAEQRDAGAEPFTSAPSIKEFYMDLDFLLDTISDGPIKTWAFQRLKYLDARWQLYILLNEREETMQSKLVPHRDLYNVRKVDGHVHLAAAM</sequence>
<feature type="compositionally biased region" description="Polar residues" evidence="2">
    <location>
        <begin position="68"/>
        <end position="91"/>
    </location>
</feature>
<keyword evidence="3" id="KW-0378">Hydrolase</keyword>
<feature type="region of interest" description="Disordered" evidence="2">
    <location>
        <begin position="1"/>
        <end position="42"/>
    </location>
</feature>
<evidence type="ECO:0000313" key="3">
    <source>
        <dbReference type="EMBL" id="KAJ1721398.1"/>
    </source>
</evidence>
<dbReference type="Pfam" id="PF19326">
    <property type="entry name" value="AMP_deaminase"/>
    <property type="match status" value="1"/>
</dbReference>
<dbReference type="GO" id="GO:0005829">
    <property type="term" value="C:cytosol"/>
    <property type="evidence" value="ECO:0007669"/>
    <property type="project" value="TreeGrafter"/>
</dbReference>
<dbReference type="SUPFAM" id="SSF51556">
    <property type="entry name" value="Metallo-dependent hydrolases"/>
    <property type="match status" value="1"/>
</dbReference>
<dbReference type="Proteomes" id="UP001143981">
    <property type="component" value="Unassembled WGS sequence"/>
</dbReference>
<dbReference type="EMBL" id="JANBOI010002507">
    <property type="protein sequence ID" value="KAJ1721398.1"/>
    <property type="molecule type" value="Genomic_DNA"/>
</dbReference>
<evidence type="ECO:0000313" key="4">
    <source>
        <dbReference type="Proteomes" id="UP001143981"/>
    </source>
</evidence>
<dbReference type="PANTHER" id="PTHR11359:SF0">
    <property type="entry name" value="AMP DEAMINASE"/>
    <property type="match status" value="1"/>
</dbReference>
<dbReference type="PANTHER" id="PTHR11359">
    <property type="entry name" value="AMP DEAMINASE"/>
    <property type="match status" value="1"/>
</dbReference>
<comment type="similarity">
    <text evidence="1">Belongs to the metallo-dependent hydrolases superfamily. Adenosine and AMP deaminases family.</text>
</comment>
<dbReference type="AlphaFoldDB" id="A0A9W7XZC0"/>